<dbReference type="GO" id="GO:0006082">
    <property type="term" value="P:organic acid metabolic process"/>
    <property type="evidence" value="ECO:0007669"/>
    <property type="project" value="TreeGrafter"/>
</dbReference>
<dbReference type="Proteomes" id="UP000271974">
    <property type="component" value="Unassembled WGS sequence"/>
</dbReference>
<proteinExistence type="inferred from homology"/>
<dbReference type="OrthoDB" id="2789670at2759"/>
<dbReference type="AlphaFoldDB" id="A0A433SYA6"/>
<keyword evidence="3 4" id="KW-0408">Iron</keyword>
<evidence type="ECO:0000313" key="6">
    <source>
        <dbReference type="EMBL" id="RUS74266.1"/>
    </source>
</evidence>
<dbReference type="PRINTS" id="PR00385">
    <property type="entry name" value="P450"/>
</dbReference>
<dbReference type="InterPro" id="IPR036396">
    <property type="entry name" value="Cyt_P450_sf"/>
</dbReference>
<dbReference type="InterPro" id="IPR017972">
    <property type="entry name" value="Cyt_P450_CS"/>
</dbReference>
<dbReference type="PRINTS" id="PR00463">
    <property type="entry name" value="EP450I"/>
</dbReference>
<dbReference type="InterPro" id="IPR001128">
    <property type="entry name" value="Cyt_P450"/>
</dbReference>
<dbReference type="GO" id="GO:0005737">
    <property type="term" value="C:cytoplasm"/>
    <property type="evidence" value="ECO:0007669"/>
    <property type="project" value="TreeGrafter"/>
</dbReference>
<keyword evidence="4 5" id="KW-0349">Heme</keyword>
<evidence type="ECO:0000256" key="3">
    <source>
        <dbReference type="ARBA" id="ARBA00023004"/>
    </source>
</evidence>
<reference evidence="6 7" key="1">
    <citation type="submission" date="2019-01" db="EMBL/GenBank/DDBJ databases">
        <title>A draft genome assembly of the solar-powered sea slug Elysia chlorotica.</title>
        <authorList>
            <person name="Cai H."/>
            <person name="Li Q."/>
            <person name="Fang X."/>
            <person name="Li J."/>
            <person name="Curtis N.E."/>
            <person name="Altenburger A."/>
            <person name="Shibata T."/>
            <person name="Feng M."/>
            <person name="Maeda T."/>
            <person name="Schwartz J.A."/>
            <person name="Shigenobu S."/>
            <person name="Lundholm N."/>
            <person name="Nishiyama T."/>
            <person name="Yang H."/>
            <person name="Hasebe M."/>
            <person name="Li S."/>
            <person name="Pierce S.K."/>
            <person name="Wang J."/>
        </authorList>
    </citation>
    <scope>NUCLEOTIDE SEQUENCE [LARGE SCALE GENOMIC DNA]</scope>
    <source>
        <strain evidence="6">EC2010</strain>
        <tissue evidence="6">Whole organism of an adult</tissue>
    </source>
</reference>
<protein>
    <recommendedName>
        <fullName evidence="8">Cytochrome P450</fullName>
    </recommendedName>
</protein>
<dbReference type="GO" id="GO:0020037">
    <property type="term" value="F:heme binding"/>
    <property type="evidence" value="ECO:0007669"/>
    <property type="project" value="InterPro"/>
</dbReference>
<accession>A0A433SYA6</accession>
<comment type="similarity">
    <text evidence="1 5">Belongs to the cytochrome P450 family.</text>
</comment>
<gene>
    <name evidence="6" type="ORF">EGW08_017968</name>
</gene>
<keyword evidence="5" id="KW-0503">Monooxygenase</keyword>
<dbReference type="GO" id="GO:0016712">
    <property type="term" value="F:oxidoreductase activity, acting on paired donors, with incorporation or reduction of molecular oxygen, reduced flavin or flavoprotein as one donor, and incorporation of one atom of oxygen"/>
    <property type="evidence" value="ECO:0007669"/>
    <property type="project" value="TreeGrafter"/>
</dbReference>
<dbReference type="GO" id="GO:0006805">
    <property type="term" value="P:xenobiotic metabolic process"/>
    <property type="evidence" value="ECO:0007669"/>
    <property type="project" value="TreeGrafter"/>
</dbReference>
<dbReference type="PANTHER" id="PTHR24300:SF375">
    <property type="entry name" value="CYTOCHROME P450 FAMILY"/>
    <property type="match status" value="1"/>
</dbReference>
<evidence type="ECO:0000256" key="4">
    <source>
        <dbReference type="PIRSR" id="PIRSR602401-1"/>
    </source>
</evidence>
<name>A0A433SYA6_ELYCH</name>
<keyword evidence="7" id="KW-1185">Reference proteome</keyword>
<dbReference type="InterPro" id="IPR002401">
    <property type="entry name" value="Cyt_P450_E_grp-I"/>
</dbReference>
<feature type="binding site" description="axial binding residue" evidence="4">
    <location>
        <position position="467"/>
    </location>
    <ligand>
        <name>heme</name>
        <dbReference type="ChEBI" id="CHEBI:30413"/>
    </ligand>
    <ligandPart>
        <name>Fe</name>
        <dbReference type="ChEBI" id="CHEBI:18248"/>
    </ligandPart>
</feature>
<dbReference type="SUPFAM" id="SSF48264">
    <property type="entry name" value="Cytochrome P450"/>
    <property type="match status" value="1"/>
</dbReference>
<evidence type="ECO:0000256" key="5">
    <source>
        <dbReference type="RuleBase" id="RU000461"/>
    </source>
</evidence>
<dbReference type="InterPro" id="IPR050182">
    <property type="entry name" value="Cytochrome_P450_fam2"/>
</dbReference>
<dbReference type="GO" id="GO:0005506">
    <property type="term" value="F:iron ion binding"/>
    <property type="evidence" value="ECO:0007669"/>
    <property type="project" value="InterPro"/>
</dbReference>
<dbReference type="EMBL" id="RQTK01000849">
    <property type="protein sequence ID" value="RUS74266.1"/>
    <property type="molecule type" value="Genomic_DNA"/>
</dbReference>
<dbReference type="Pfam" id="PF00067">
    <property type="entry name" value="p450"/>
    <property type="match status" value="1"/>
</dbReference>
<dbReference type="PANTHER" id="PTHR24300">
    <property type="entry name" value="CYTOCHROME P450 508A4-RELATED"/>
    <property type="match status" value="1"/>
</dbReference>
<comment type="caution">
    <text evidence="6">The sequence shown here is derived from an EMBL/GenBank/DDBJ whole genome shotgun (WGS) entry which is preliminary data.</text>
</comment>
<keyword evidence="5" id="KW-0560">Oxidoreductase</keyword>
<organism evidence="6 7">
    <name type="scientific">Elysia chlorotica</name>
    <name type="common">Eastern emerald elysia</name>
    <name type="synonym">Sea slug</name>
    <dbReference type="NCBI Taxonomy" id="188477"/>
    <lineage>
        <taxon>Eukaryota</taxon>
        <taxon>Metazoa</taxon>
        <taxon>Spiralia</taxon>
        <taxon>Lophotrochozoa</taxon>
        <taxon>Mollusca</taxon>
        <taxon>Gastropoda</taxon>
        <taxon>Heterobranchia</taxon>
        <taxon>Euthyneura</taxon>
        <taxon>Panpulmonata</taxon>
        <taxon>Sacoglossa</taxon>
        <taxon>Placobranchoidea</taxon>
        <taxon>Plakobranchidae</taxon>
        <taxon>Elysia</taxon>
    </lineage>
</organism>
<dbReference type="STRING" id="188477.A0A433SYA6"/>
<keyword evidence="2 4" id="KW-0479">Metal-binding</keyword>
<dbReference type="PROSITE" id="PS00086">
    <property type="entry name" value="CYTOCHROME_P450"/>
    <property type="match status" value="1"/>
</dbReference>
<evidence type="ECO:0008006" key="8">
    <source>
        <dbReference type="Google" id="ProtNLM"/>
    </source>
</evidence>
<evidence type="ECO:0000313" key="7">
    <source>
        <dbReference type="Proteomes" id="UP000271974"/>
    </source>
</evidence>
<sequence>MDHTKCDALSLPGGPKGLPIVGSMLAFKGPATNLEWAKQYGRIYYVRMGNKNMVYVNTIELVEKYLEGPRGDQFLGRPWGPAAIAQGLLFGCGDNWKSNKRAFLKAMHSQTLAEEMETAVQTELSIMLQELRRQADCERPIKIGDTLLPACANAVSSFLLGQSLPMGSSSREILHGVVKNLEQVDLTSLMVQFSLKYPKLGWYLQKFTWQNPVDIFGTAKRLQDLILEWIGQIRQTPVDTPESPDTPKVEANHHPSDWVSTEEYFKQHVGPSLSENRQRHCVLRRILAQPEFQELEADREKELVQSLVDMFFGGVTSVVSGLEFVLMYLSKHPSEQTLAQREIARVLTAEAEQRSSGGNSKVTQNDVKITWSMRDKMPYTYACVAEALRLGCVTPASLPHVATVDAEIDNFAVPRGTFVLASIYSMHRDPRMYTEPSEYNPHRFLDDQGKFQTPRSYRPFGIGARWCVGEELAKMELFIFTAAILREFTVVSPPGSKRPEDMETHMRVVHRLKDFRCILRENKN</sequence>
<dbReference type="Gene3D" id="1.10.630.10">
    <property type="entry name" value="Cytochrome P450"/>
    <property type="match status" value="1"/>
</dbReference>
<comment type="cofactor">
    <cofactor evidence="4">
        <name>heme</name>
        <dbReference type="ChEBI" id="CHEBI:30413"/>
    </cofactor>
</comment>
<evidence type="ECO:0000256" key="2">
    <source>
        <dbReference type="ARBA" id="ARBA00022723"/>
    </source>
</evidence>
<evidence type="ECO:0000256" key="1">
    <source>
        <dbReference type="ARBA" id="ARBA00010617"/>
    </source>
</evidence>